<evidence type="ECO:0000256" key="5">
    <source>
        <dbReference type="SAM" id="Phobius"/>
    </source>
</evidence>
<dbReference type="GO" id="GO:0032126">
    <property type="term" value="C:eisosome"/>
    <property type="evidence" value="ECO:0007669"/>
    <property type="project" value="TreeGrafter"/>
</dbReference>
<dbReference type="GO" id="GO:0070941">
    <property type="term" value="P:eisosome assembly"/>
    <property type="evidence" value="ECO:0007669"/>
    <property type="project" value="TreeGrafter"/>
</dbReference>
<keyword evidence="2 5" id="KW-0812">Transmembrane</keyword>
<dbReference type="GO" id="GO:0072659">
    <property type="term" value="P:protein localization to plasma membrane"/>
    <property type="evidence" value="ECO:0007669"/>
    <property type="project" value="TreeGrafter"/>
</dbReference>
<evidence type="ECO:0000313" key="8">
    <source>
        <dbReference type="Proteomes" id="UP000699042"/>
    </source>
</evidence>
<keyword evidence="4 5" id="KW-0472">Membrane</keyword>
<proteinExistence type="predicted"/>
<protein>
    <submittedName>
        <fullName evidence="7">Marvel domain-containing protein</fullName>
    </submittedName>
</protein>
<feature type="domain" description="MARVEL" evidence="6">
    <location>
        <begin position="71"/>
        <end position="221"/>
    </location>
</feature>
<keyword evidence="3 5" id="KW-1133">Transmembrane helix</keyword>
<feature type="transmembrane region" description="Helical" evidence="5">
    <location>
        <begin position="21"/>
        <end position="41"/>
    </location>
</feature>
<evidence type="ECO:0000256" key="1">
    <source>
        <dbReference type="ARBA" id="ARBA00004141"/>
    </source>
</evidence>
<feature type="transmembrane region" description="Helical" evidence="5">
    <location>
        <begin position="109"/>
        <end position="134"/>
    </location>
</feature>
<dbReference type="EMBL" id="JAESDN010000004">
    <property type="protein sequence ID" value="KAG7051621.1"/>
    <property type="molecule type" value="Genomic_DNA"/>
</dbReference>
<evidence type="ECO:0000256" key="3">
    <source>
        <dbReference type="ARBA" id="ARBA00022989"/>
    </source>
</evidence>
<evidence type="ECO:0000313" key="7">
    <source>
        <dbReference type="EMBL" id="KAG7051621.1"/>
    </source>
</evidence>
<comment type="caution">
    <text evidence="7">The sequence shown here is derived from an EMBL/GenBank/DDBJ whole genome shotgun (WGS) entry which is preliminary data.</text>
</comment>
<dbReference type="Proteomes" id="UP000699042">
    <property type="component" value="Unassembled WGS sequence"/>
</dbReference>
<feature type="transmembrane region" description="Helical" evidence="5">
    <location>
        <begin position="140"/>
        <end position="158"/>
    </location>
</feature>
<organism evidence="7 8">
    <name type="scientific">Colletotrichum scovillei</name>
    <dbReference type="NCBI Taxonomy" id="1209932"/>
    <lineage>
        <taxon>Eukaryota</taxon>
        <taxon>Fungi</taxon>
        <taxon>Dikarya</taxon>
        <taxon>Ascomycota</taxon>
        <taxon>Pezizomycotina</taxon>
        <taxon>Sordariomycetes</taxon>
        <taxon>Hypocreomycetidae</taxon>
        <taxon>Glomerellales</taxon>
        <taxon>Glomerellaceae</taxon>
        <taxon>Colletotrichum</taxon>
        <taxon>Colletotrichum acutatum species complex</taxon>
    </lineage>
</organism>
<dbReference type="PANTHER" id="PTHR28165">
    <property type="entry name" value="NON-CLASSICAL EXPORT PROTEIN 2-RELATED"/>
    <property type="match status" value="1"/>
</dbReference>
<keyword evidence="8" id="KW-1185">Reference proteome</keyword>
<accession>A0A9P7UDZ7</accession>
<gene>
    <name evidence="7" type="ORF">JMJ77_002239</name>
</gene>
<feature type="transmembrane region" description="Helical" evidence="5">
    <location>
        <begin position="61"/>
        <end position="88"/>
    </location>
</feature>
<name>A0A9P7UDZ7_9PEZI</name>
<dbReference type="InterPro" id="IPR008253">
    <property type="entry name" value="Marvel"/>
</dbReference>
<dbReference type="AlphaFoldDB" id="A0A9P7UDZ7"/>
<dbReference type="PANTHER" id="PTHR28165:SF2">
    <property type="entry name" value="MARVEL DOMAIN-CONTAINING PROTEIN"/>
    <property type="match status" value="1"/>
</dbReference>
<dbReference type="GO" id="GO:0005886">
    <property type="term" value="C:plasma membrane"/>
    <property type="evidence" value="ECO:0007669"/>
    <property type="project" value="TreeGrafter"/>
</dbReference>
<dbReference type="InterPro" id="IPR052649">
    <property type="entry name" value="NCE102-like"/>
</dbReference>
<evidence type="ECO:0000256" key="4">
    <source>
        <dbReference type="ARBA" id="ARBA00023136"/>
    </source>
</evidence>
<feature type="transmembrane region" description="Helical" evidence="5">
    <location>
        <begin position="206"/>
        <end position="226"/>
    </location>
</feature>
<evidence type="ECO:0000259" key="6">
    <source>
        <dbReference type="Pfam" id="PF01284"/>
    </source>
</evidence>
<sequence>MSILYKRAIYRLLLCRTSSSRVFVVCLVLLSYLIPYSKKIIIRAEAPHLLLNEVESSAPKMLNLISMGVWALQGIMAIVVLGLSVDLVKGQKIGDAPTTTKYSTFTGGFGLAVAVLGLVSVFIDAIPALVVIAADTLSGVLLLGGGIAFAIGLHGVACDEKHWKAIGNNDIINGGKVKQDGQWYLAPGMTESVLLERCRKASADQAMQFVTFGFALTTIVLVFLVWKNGRGGRGSNYV</sequence>
<reference evidence="7" key="1">
    <citation type="submission" date="2021-05" db="EMBL/GenBank/DDBJ databases">
        <title>Comparative genomics of three Colletotrichum scovillei strains and genetic complementation revealed genes involved fungal growth and virulence on chili pepper.</title>
        <authorList>
            <person name="Hsieh D.-K."/>
            <person name="Chuang S.-C."/>
            <person name="Chen C.-Y."/>
            <person name="Chao Y.-T."/>
            <person name="Lu M.-Y.J."/>
            <person name="Lee M.-H."/>
            <person name="Shih M.-C."/>
        </authorList>
    </citation>
    <scope>NUCLEOTIDE SEQUENCE</scope>
    <source>
        <strain evidence="7">Coll-153</strain>
    </source>
</reference>
<dbReference type="Pfam" id="PF01284">
    <property type="entry name" value="MARVEL"/>
    <property type="match status" value="1"/>
</dbReference>
<evidence type="ECO:0000256" key="2">
    <source>
        <dbReference type="ARBA" id="ARBA00022692"/>
    </source>
</evidence>
<comment type="subcellular location">
    <subcellularLocation>
        <location evidence="1">Membrane</location>
        <topology evidence="1">Multi-pass membrane protein</topology>
    </subcellularLocation>
</comment>
<dbReference type="OrthoDB" id="2017497at2759"/>